<sequence length="151" mass="17149">MEGLIHSEQNYWIKPYGQGKKLLVHVNKVKKCFSPPENVQYESLNDTKTQPGFNFSKMIPASPEISAEPQPSATTPVSLSTPIDPEPMRFENFSAHLRDPYNQNESYWLDSNYLALEDDTVENEGKESILQPIYYLQNQVPNATTTTSPPK</sequence>
<evidence type="ECO:0000313" key="3">
    <source>
        <dbReference type="Proteomes" id="UP000276133"/>
    </source>
</evidence>
<organism evidence="2 3">
    <name type="scientific">Brachionus plicatilis</name>
    <name type="common">Marine rotifer</name>
    <name type="synonym">Brachionus muelleri</name>
    <dbReference type="NCBI Taxonomy" id="10195"/>
    <lineage>
        <taxon>Eukaryota</taxon>
        <taxon>Metazoa</taxon>
        <taxon>Spiralia</taxon>
        <taxon>Gnathifera</taxon>
        <taxon>Rotifera</taxon>
        <taxon>Eurotatoria</taxon>
        <taxon>Monogononta</taxon>
        <taxon>Pseudotrocha</taxon>
        <taxon>Ploima</taxon>
        <taxon>Brachionidae</taxon>
        <taxon>Brachionus</taxon>
    </lineage>
</organism>
<feature type="compositionally biased region" description="Polar residues" evidence="1">
    <location>
        <begin position="69"/>
        <end position="81"/>
    </location>
</feature>
<dbReference type="AlphaFoldDB" id="A0A3M7PX46"/>
<protein>
    <submittedName>
        <fullName evidence="2">Uncharacterized protein</fullName>
    </submittedName>
</protein>
<dbReference type="EMBL" id="REGN01008440">
    <property type="protein sequence ID" value="RNA03583.1"/>
    <property type="molecule type" value="Genomic_DNA"/>
</dbReference>
<reference evidence="2 3" key="1">
    <citation type="journal article" date="2018" name="Sci. Rep.">
        <title>Genomic signatures of local adaptation to the degree of environmental predictability in rotifers.</title>
        <authorList>
            <person name="Franch-Gras L."/>
            <person name="Hahn C."/>
            <person name="Garcia-Roger E.M."/>
            <person name="Carmona M.J."/>
            <person name="Serra M."/>
            <person name="Gomez A."/>
        </authorList>
    </citation>
    <scope>NUCLEOTIDE SEQUENCE [LARGE SCALE GENOMIC DNA]</scope>
    <source>
        <strain evidence="2">HYR1</strain>
    </source>
</reference>
<name>A0A3M7PX46_BRAPC</name>
<comment type="caution">
    <text evidence="2">The sequence shown here is derived from an EMBL/GenBank/DDBJ whole genome shotgun (WGS) entry which is preliminary data.</text>
</comment>
<dbReference type="Proteomes" id="UP000276133">
    <property type="component" value="Unassembled WGS sequence"/>
</dbReference>
<proteinExistence type="predicted"/>
<evidence type="ECO:0000313" key="2">
    <source>
        <dbReference type="EMBL" id="RNA03583.1"/>
    </source>
</evidence>
<keyword evidence="3" id="KW-1185">Reference proteome</keyword>
<gene>
    <name evidence="2" type="ORF">BpHYR1_043554</name>
</gene>
<feature type="region of interest" description="Disordered" evidence="1">
    <location>
        <begin position="52"/>
        <end position="85"/>
    </location>
</feature>
<accession>A0A3M7PX46</accession>
<evidence type="ECO:0000256" key="1">
    <source>
        <dbReference type="SAM" id="MobiDB-lite"/>
    </source>
</evidence>